<keyword evidence="1" id="KW-0614">Plasmid</keyword>
<name>A0AAJ5RQI4_9BACI</name>
<dbReference type="Proteomes" id="UP001219585">
    <property type="component" value="Plasmid unnamed"/>
</dbReference>
<dbReference type="AlphaFoldDB" id="A0AAJ5RQI4"/>
<dbReference type="EMBL" id="CP113528">
    <property type="protein sequence ID" value="WDV09231.1"/>
    <property type="molecule type" value="Genomic_DNA"/>
</dbReference>
<evidence type="ECO:0000313" key="2">
    <source>
        <dbReference type="Proteomes" id="UP001219585"/>
    </source>
</evidence>
<dbReference type="RefSeq" id="WP_274797451.1">
    <property type="nucleotide sequence ID" value="NZ_CP113528.1"/>
</dbReference>
<organism evidence="1 2">
    <name type="scientific">Lysinibacillus irui</name>
    <dbReference type="NCBI Taxonomy" id="2998077"/>
    <lineage>
        <taxon>Bacteria</taxon>
        <taxon>Bacillati</taxon>
        <taxon>Bacillota</taxon>
        <taxon>Bacilli</taxon>
        <taxon>Bacillales</taxon>
        <taxon>Bacillaceae</taxon>
        <taxon>Lysinibacillus</taxon>
    </lineage>
</organism>
<proteinExistence type="predicted"/>
<geneLocation type="plasmid" evidence="1 2">
    <name>unnamed</name>
</geneLocation>
<reference evidence="1" key="1">
    <citation type="submission" date="2022-11" db="EMBL/GenBank/DDBJ databases">
        <title>Lysinibacillus irui.</title>
        <authorList>
            <person name="Akintayo S.O."/>
        </authorList>
    </citation>
    <scope>NUCLEOTIDE SEQUENCE</scope>
    <source>
        <strain evidence="1">IRB4-01</strain>
        <plasmid evidence="1">unnamed</plasmid>
    </source>
</reference>
<gene>
    <name evidence="1" type="ORF">OU989_23370</name>
</gene>
<dbReference type="KEGG" id="liu:OU989_23370"/>
<evidence type="ECO:0000313" key="1">
    <source>
        <dbReference type="EMBL" id="WDV09231.1"/>
    </source>
</evidence>
<sequence>MSNDNNNSFSNLFSEIIKEIEENNRNHQAYLNEYYPTDIPNKVCNHAFIQGIKFENSFKPKLYDFVPFMKCGDEELFLWTHTENSYTSLVSSVSMNIKEKNFWKNIGMIIQLAYSYSTDFEHTMESNYKWCFYFDPNKSVSEQEIYDCSELDSFSLLNGVILKLTELYNFSPIIELLLRDDKAYTSMSNFYASMKTHYCCLICELGRTSYKEHPSHEPKFWEQANVISDYEAAIVQACRCVEALIGKPTNKDNKSRFLEHKKRWLNVVGINPDDKFEKGDTTYIDFYYDLFDLRNSAAHSYGKIPFELERKKAVDAQCFAALLLDGYVSKNVLSKEIVAERLSINMEIIEKVNETMSTPMTYKGNE</sequence>
<accession>A0AAJ5RQI4</accession>
<protein>
    <submittedName>
        <fullName evidence="1">Uncharacterized protein</fullName>
    </submittedName>
</protein>